<protein>
    <submittedName>
        <fullName evidence="1">Uncharacterized protein</fullName>
    </submittedName>
</protein>
<dbReference type="EMBL" id="CABFNB010000146">
    <property type="protein sequence ID" value="VTZ64949.1"/>
    <property type="molecule type" value="Genomic_DNA"/>
</dbReference>
<proteinExistence type="predicted"/>
<evidence type="ECO:0000313" key="1">
    <source>
        <dbReference type="EMBL" id="VTZ64949.1"/>
    </source>
</evidence>
<sequence length="22" mass="2474">MLAEPLIFLFKPDKLCKLIGSP</sequence>
<dbReference type="AlphaFoldDB" id="A0A508X529"/>
<dbReference type="Proteomes" id="UP000507954">
    <property type="component" value="Unassembled WGS sequence"/>
</dbReference>
<reference evidence="1" key="1">
    <citation type="submission" date="2019-06" db="EMBL/GenBank/DDBJ databases">
        <authorList>
            <person name="Le Quere A."/>
            <person name="Colella S."/>
        </authorList>
    </citation>
    <scope>NUCLEOTIDE SEQUENCE</scope>
    <source>
        <strain evidence="1">EmedicaeMD41</strain>
    </source>
</reference>
<accession>A0A508X529</accession>
<gene>
    <name evidence="1" type="ORF">EMEDMD4_760003</name>
</gene>
<organism evidence="1">
    <name type="scientific">Sinorhizobium medicae</name>
    <dbReference type="NCBI Taxonomy" id="110321"/>
    <lineage>
        <taxon>Bacteria</taxon>
        <taxon>Pseudomonadati</taxon>
        <taxon>Pseudomonadota</taxon>
        <taxon>Alphaproteobacteria</taxon>
        <taxon>Hyphomicrobiales</taxon>
        <taxon>Rhizobiaceae</taxon>
        <taxon>Sinorhizobium/Ensifer group</taxon>
        <taxon>Sinorhizobium</taxon>
    </lineage>
</organism>
<name>A0A508X529_9HYPH</name>